<accession>A0A226DHN9</accession>
<dbReference type="GO" id="GO:0005615">
    <property type="term" value="C:extracellular space"/>
    <property type="evidence" value="ECO:0007669"/>
    <property type="project" value="TreeGrafter"/>
</dbReference>
<evidence type="ECO:0000256" key="2">
    <source>
        <dbReference type="ARBA" id="ARBA00006656"/>
    </source>
</evidence>
<feature type="region of interest" description="Disordered" evidence="9">
    <location>
        <begin position="364"/>
        <end position="410"/>
    </location>
</feature>
<keyword evidence="6" id="KW-1015">Disulfide bond</keyword>
<dbReference type="OMA" id="DERHDSW"/>
<dbReference type="PROSITE" id="PS51362">
    <property type="entry name" value="TGF_BETA_2"/>
    <property type="match status" value="1"/>
</dbReference>
<name>A0A226DHN9_FOLCA</name>
<feature type="compositionally biased region" description="Low complexity" evidence="9">
    <location>
        <begin position="458"/>
        <end position="468"/>
    </location>
</feature>
<evidence type="ECO:0000256" key="8">
    <source>
        <dbReference type="RuleBase" id="RU000354"/>
    </source>
</evidence>
<evidence type="ECO:0000256" key="6">
    <source>
        <dbReference type="ARBA" id="ARBA00023157"/>
    </source>
</evidence>
<feature type="compositionally biased region" description="Acidic residues" evidence="9">
    <location>
        <begin position="123"/>
        <end position="136"/>
    </location>
</feature>
<dbReference type="GO" id="GO:0008083">
    <property type="term" value="F:growth factor activity"/>
    <property type="evidence" value="ECO:0007669"/>
    <property type="project" value="UniProtKB-KW"/>
</dbReference>
<keyword evidence="7" id="KW-0325">Glycoprotein</keyword>
<evidence type="ECO:0000256" key="5">
    <source>
        <dbReference type="ARBA" id="ARBA00023030"/>
    </source>
</evidence>
<keyword evidence="3" id="KW-0964">Secreted</keyword>
<feature type="region of interest" description="Disordered" evidence="9">
    <location>
        <begin position="117"/>
        <end position="140"/>
    </location>
</feature>
<dbReference type="InterPro" id="IPR001111">
    <property type="entry name" value="TGF-b_propeptide"/>
</dbReference>
<dbReference type="Gene3D" id="2.10.90.10">
    <property type="entry name" value="Cystine-knot cytokines"/>
    <property type="match status" value="1"/>
</dbReference>
<evidence type="ECO:0000313" key="11">
    <source>
        <dbReference type="EMBL" id="OXA43696.1"/>
    </source>
</evidence>
<evidence type="ECO:0000256" key="4">
    <source>
        <dbReference type="ARBA" id="ARBA00022729"/>
    </source>
</evidence>
<dbReference type="PANTHER" id="PTHR11848:SF263">
    <property type="entry name" value="PROTEIN DECAPENTAPLEGIC"/>
    <property type="match status" value="1"/>
</dbReference>
<reference evidence="11 12" key="1">
    <citation type="submission" date="2015-12" db="EMBL/GenBank/DDBJ databases">
        <title>The genome of Folsomia candida.</title>
        <authorList>
            <person name="Faddeeva A."/>
            <person name="Derks M.F."/>
            <person name="Anvar Y."/>
            <person name="Smit S."/>
            <person name="Van Straalen N."/>
            <person name="Roelofs D."/>
        </authorList>
    </citation>
    <scope>NUCLEOTIDE SEQUENCE [LARGE SCALE GENOMIC DNA]</scope>
    <source>
        <strain evidence="11 12">VU population</strain>
        <tissue evidence="11">Whole body</tissue>
    </source>
</reference>
<comment type="caution">
    <text evidence="11">The sequence shown here is derived from an EMBL/GenBank/DDBJ whole genome shotgun (WGS) entry which is preliminary data.</text>
</comment>
<feature type="compositionally biased region" description="Basic residues" evidence="9">
    <location>
        <begin position="469"/>
        <end position="482"/>
    </location>
</feature>
<dbReference type="Gene3D" id="2.60.120.970">
    <property type="match status" value="1"/>
</dbReference>
<evidence type="ECO:0000259" key="10">
    <source>
        <dbReference type="PROSITE" id="PS51362"/>
    </source>
</evidence>
<dbReference type="InterPro" id="IPR015615">
    <property type="entry name" value="TGF-beta-rel"/>
</dbReference>
<dbReference type="PANTHER" id="PTHR11848">
    <property type="entry name" value="TGF-BETA FAMILY"/>
    <property type="match status" value="1"/>
</dbReference>
<feature type="domain" description="TGF-beta family profile" evidence="10">
    <location>
        <begin position="470"/>
        <end position="586"/>
    </location>
</feature>
<dbReference type="Pfam" id="PF00688">
    <property type="entry name" value="TGFb_propeptide"/>
    <property type="match status" value="1"/>
</dbReference>
<dbReference type="SMART" id="SM00204">
    <property type="entry name" value="TGFB"/>
    <property type="match status" value="1"/>
</dbReference>
<feature type="compositionally biased region" description="Basic and acidic residues" evidence="9">
    <location>
        <begin position="442"/>
        <end position="455"/>
    </location>
</feature>
<dbReference type="InterPro" id="IPR001839">
    <property type="entry name" value="TGF-b_C"/>
</dbReference>
<dbReference type="Pfam" id="PF00019">
    <property type="entry name" value="TGF_beta"/>
    <property type="match status" value="1"/>
</dbReference>
<sequence length="586" mass="66094">MKCLWSLLEGRTRQRLRVRAFSVLFTFLSMGDILDLPQALSHLTVSRNTLHFNKNRRILPSVGALDLTTRDINLSDLSGDRLSSSNLRVPGFKQEEEVNWLHRVPQDKLLHALADSKLSQSREEEEEDGQEEEESIEISRTVEPQVLQRLESKFLKLFGMSKRPQKTVEKKLKVPKYLLDLYQKQNGDETLMPTTNLNLPGRNTRTANTVRTFYVEEPGLTSSSLGGGDDDDDNHLHFNLDSIPDSEQVTGAELRVPFILRKEDLSSSPDDEDQVVSVKILLHDIIKKKTHPLSKKPKQFHLTQPITQPIDSKTVNVSKRRNGTTTTFYLTFDVFPAVTRWGKNRKINHGLLLEIVYIGQNGVPITSPPRKQDAGKVTKRHNVRVKRDLAIASSSSSRDDDDSGKSAAQGTEVGAVAAVIPTQNESKKSSTTQPIVLFTYSDDNRTGRKTRDAKTISRQYRAAQQNQQQRRRKNHRNKNKRRNLCARHNMFVDFTDVGWNDWIVAPPGAHFFHCSGECPFPMAENLNATNHAVIQALVNSMNPGLVPPPCCVPTKYSSLSLLYTDSSDKIVLKNYNEMVVDSCGCS</sequence>
<comment type="similarity">
    <text evidence="2 8">Belongs to the TGF-beta family.</text>
</comment>
<comment type="subcellular location">
    <subcellularLocation>
        <location evidence="1">Secreted</location>
    </subcellularLocation>
</comment>
<dbReference type="GO" id="GO:0005125">
    <property type="term" value="F:cytokine activity"/>
    <property type="evidence" value="ECO:0007669"/>
    <property type="project" value="TreeGrafter"/>
</dbReference>
<dbReference type="Proteomes" id="UP000198287">
    <property type="component" value="Unassembled WGS sequence"/>
</dbReference>
<evidence type="ECO:0000256" key="7">
    <source>
        <dbReference type="ARBA" id="ARBA00023180"/>
    </source>
</evidence>
<evidence type="ECO:0000256" key="1">
    <source>
        <dbReference type="ARBA" id="ARBA00004613"/>
    </source>
</evidence>
<gene>
    <name evidence="11" type="ORF">Fcan01_21623</name>
</gene>
<dbReference type="FunFam" id="2.10.90.10:FF:000001">
    <property type="entry name" value="Bone morphogenetic protein 4"/>
    <property type="match status" value="1"/>
</dbReference>
<feature type="region of interest" description="Disordered" evidence="9">
    <location>
        <begin position="439"/>
        <end position="482"/>
    </location>
</feature>
<evidence type="ECO:0000256" key="9">
    <source>
        <dbReference type="SAM" id="MobiDB-lite"/>
    </source>
</evidence>
<dbReference type="AlphaFoldDB" id="A0A226DHN9"/>
<protein>
    <submittedName>
        <fullName evidence="11">Bone morphogenetic protein 4</fullName>
    </submittedName>
</protein>
<proteinExistence type="inferred from homology"/>
<keyword evidence="12" id="KW-1185">Reference proteome</keyword>
<dbReference type="OrthoDB" id="5987191at2759"/>
<evidence type="ECO:0000313" key="12">
    <source>
        <dbReference type="Proteomes" id="UP000198287"/>
    </source>
</evidence>
<dbReference type="EMBL" id="LNIX01000021">
    <property type="protein sequence ID" value="OXA43696.1"/>
    <property type="molecule type" value="Genomic_DNA"/>
</dbReference>
<keyword evidence="5 8" id="KW-0339">Growth factor</keyword>
<dbReference type="SUPFAM" id="SSF57501">
    <property type="entry name" value="Cystine-knot cytokines"/>
    <property type="match status" value="1"/>
</dbReference>
<keyword evidence="4" id="KW-0732">Signal</keyword>
<dbReference type="STRING" id="158441.A0A226DHN9"/>
<dbReference type="InterPro" id="IPR029034">
    <property type="entry name" value="Cystine-knot_cytokine"/>
</dbReference>
<evidence type="ECO:0000256" key="3">
    <source>
        <dbReference type="ARBA" id="ARBA00022525"/>
    </source>
</evidence>
<organism evidence="11 12">
    <name type="scientific">Folsomia candida</name>
    <name type="common">Springtail</name>
    <dbReference type="NCBI Taxonomy" id="158441"/>
    <lineage>
        <taxon>Eukaryota</taxon>
        <taxon>Metazoa</taxon>
        <taxon>Ecdysozoa</taxon>
        <taxon>Arthropoda</taxon>
        <taxon>Hexapoda</taxon>
        <taxon>Collembola</taxon>
        <taxon>Entomobryomorpha</taxon>
        <taxon>Isotomoidea</taxon>
        <taxon>Isotomidae</taxon>
        <taxon>Proisotominae</taxon>
        <taxon>Folsomia</taxon>
    </lineage>
</organism>